<feature type="region of interest" description="Disordered" evidence="1">
    <location>
        <begin position="29"/>
        <end position="83"/>
    </location>
</feature>
<evidence type="ECO:0000313" key="2">
    <source>
        <dbReference type="EMBL" id="KAJ0215393.1"/>
    </source>
</evidence>
<gene>
    <name evidence="2" type="ORF">LSAT_V11C300149740</name>
</gene>
<feature type="compositionally biased region" description="Basic residues" evidence="1">
    <location>
        <begin position="73"/>
        <end position="83"/>
    </location>
</feature>
<dbReference type="AlphaFoldDB" id="A0A9R1W3T2"/>
<evidence type="ECO:0000256" key="1">
    <source>
        <dbReference type="SAM" id="MobiDB-lite"/>
    </source>
</evidence>
<organism evidence="2 3">
    <name type="scientific">Lactuca sativa</name>
    <name type="common">Garden lettuce</name>
    <dbReference type="NCBI Taxonomy" id="4236"/>
    <lineage>
        <taxon>Eukaryota</taxon>
        <taxon>Viridiplantae</taxon>
        <taxon>Streptophyta</taxon>
        <taxon>Embryophyta</taxon>
        <taxon>Tracheophyta</taxon>
        <taxon>Spermatophyta</taxon>
        <taxon>Magnoliopsida</taxon>
        <taxon>eudicotyledons</taxon>
        <taxon>Gunneridae</taxon>
        <taxon>Pentapetalae</taxon>
        <taxon>asterids</taxon>
        <taxon>campanulids</taxon>
        <taxon>Asterales</taxon>
        <taxon>Asteraceae</taxon>
        <taxon>Cichorioideae</taxon>
        <taxon>Cichorieae</taxon>
        <taxon>Lactucinae</taxon>
        <taxon>Lactuca</taxon>
    </lineage>
</organism>
<sequence length="110" mass="11971">MKIRVLQVTPEEEQIPIGPYVRAVGDISESPLIPNANRGRGQGRGGDRGRRRGRGSVKAPITALSGQGNSGSHRGRGRGLGRWKGRASNIITREEFADEILGQFKPHCQM</sequence>
<name>A0A9R1W3T2_LACSA</name>
<proteinExistence type="predicted"/>
<protein>
    <submittedName>
        <fullName evidence="2">Uncharacterized protein</fullName>
    </submittedName>
</protein>
<reference evidence="2 3" key="1">
    <citation type="journal article" date="2017" name="Nat. Commun.">
        <title>Genome assembly with in vitro proximity ligation data and whole-genome triplication in lettuce.</title>
        <authorList>
            <person name="Reyes-Chin-Wo S."/>
            <person name="Wang Z."/>
            <person name="Yang X."/>
            <person name="Kozik A."/>
            <person name="Arikit S."/>
            <person name="Song C."/>
            <person name="Xia L."/>
            <person name="Froenicke L."/>
            <person name="Lavelle D.O."/>
            <person name="Truco M.J."/>
            <person name="Xia R."/>
            <person name="Zhu S."/>
            <person name="Xu C."/>
            <person name="Xu H."/>
            <person name="Xu X."/>
            <person name="Cox K."/>
            <person name="Korf I."/>
            <person name="Meyers B.C."/>
            <person name="Michelmore R.W."/>
        </authorList>
    </citation>
    <scope>NUCLEOTIDE SEQUENCE [LARGE SCALE GENOMIC DNA]</scope>
    <source>
        <strain evidence="3">cv. Salinas</strain>
        <tissue evidence="2">Seedlings</tissue>
    </source>
</reference>
<dbReference type="Proteomes" id="UP000235145">
    <property type="component" value="Unassembled WGS sequence"/>
</dbReference>
<evidence type="ECO:0000313" key="3">
    <source>
        <dbReference type="Proteomes" id="UP000235145"/>
    </source>
</evidence>
<dbReference type="EMBL" id="NBSK02000003">
    <property type="protein sequence ID" value="KAJ0215393.1"/>
    <property type="molecule type" value="Genomic_DNA"/>
</dbReference>
<accession>A0A9R1W3T2</accession>
<comment type="caution">
    <text evidence="2">The sequence shown here is derived from an EMBL/GenBank/DDBJ whole genome shotgun (WGS) entry which is preliminary data.</text>
</comment>
<keyword evidence="3" id="KW-1185">Reference proteome</keyword>